<evidence type="ECO:0000259" key="3">
    <source>
        <dbReference type="Pfam" id="PF02403"/>
    </source>
</evidence>
<dbReference type="InterPro" id="IPR002317">
    <property type="entry name" value="Ser-tRNA-ligase_type_1"/>
</dbReference>
<keyword evidence="1" id="KW-0175">Coiled coil</keyword>
<feature type="region of interest" description="Disordered" evidence="2">
    <location>
        <begin position="464"/>
        <end position="505"/>
    </location>
</feature>
<evidence type="ECO:0000256" key="2">
    <source>
        <dbReference type="SAM" id="MobiDB-lite"/>
    </source>
</evidence>
<dbReference type="InterPro" id="IPR010978">
    <property type="entry name" value="tRNA-bd_arm"/>
</dbReference>
<dbReference type="PANTHER" id="PTHR11778">
    <property type="entry name" value="SERYL-TRNA SYNTHETASE"/>
    <property type="match status" value="1"/>
</dbReference>
<evidence type="ECO:0000256" key="1">
    <source>
        <dbReference type="SAM" id="Coils"/>
    </source>
</evidence>
<dbReference type="Proteomes" id="UP000521872">
    <property type="component" value="Unassembled WGS sequence"/>
</dbReference>
<dbReference type="InterPro" id="IPR015866">
    <property type="entry name" value="Ser-tRNA-synth_1_N"/>
</dbReference>
<dbReference type="Gene3D" id="1.10.287.40">
    <property type="entry name" value="Serine-tRNA synthetase, tRNA binding domain"/>
    <property type="match status" value="1"/>
</dbReference>
<accession>A0A8H4VK72</accession>
<feature type="domain" description="Serine-tRNA synthetase type1 N-terminal" evidence="3">
    <location>
        <begin position="11"/>
        <end position="113"/>
    </location>
</feature>
<feature type="compositionally biased region" description="Polar residues" evidence="2">
    <location>
        <begin position="324"/>
        <end position="333"/>
    </location>
</feature>
<feature type="coiled-coil region" evidence="1">
    <location>
        <begin position="50"/>
        <end position="101"/>
    </location>
</feature>
<dbReference type="SUPFAM" id="SSF46589">
    <property type="entry name" value="tRNA-binding arm"/>
    <property type="match status" value="1"/>
</dbReference>
<sequence length="817" mass="89611">MTLDILHFIDNKGGNAEEIRESQRKRGHSVELVDEIIQMYADWVKMDYDANILRKKVNEVQKEISAKKKAKQPADDLVAQKKEIDAQVEAKKKEAKEHEILMRQKASTVGNIVGKNVPVSLTEENLDAKSTFFVFVTFIITEESLQVGHPQHVFVPDTSDPPFPLRPRLIILVFLFLRTNIRCARSRLGLINRQPLLPAPNRNTFNRPFSMISNHAQQLLLVVLTFGRSGGSEHTASTDMGWLCLSLHLPRYSTNTVSPSAVAVEDRQNPDLCADDIAEYEGEVDEGDEEESNRSEDESSMSSARGYVVVQQDGGGDVDEGQQAYITSGTNSGSEDEQPRRLHSRKRLASVVDEDADGHSDEGNCSEGWDVYDQVVKKHAKQKSFPRGEFRNGVAQERSVAPALPRGAHVVTQQSREEGGMPSAAKRPKMMEKSSGLLAGWKGNLAKQQAAQVKNRKATIQASNVAADQDSQEYAGGEFDEDETAEQLQAAATSKMKKGSSERTTPNVVAITRPAADIVVQPPGRVKKVKYLTSSLPFPAHDRMVYHKTWRKTYRASLVEFGATSADPFGTNATLEGPAIELWNKVYPNITSVVDPGTTGRDVVIQLAGDLLIAWRSSMGKLGISTVVDYFINKKIDPEAAPDLAAYLLQDARFIYEFPDVELPADKGAFRSDLVAPLFAAYLKTTAGSVKIAGVEYGQPISAIAVAAATVERGLELIRTGKIDIATHYANGASSSSSGGGATKQKKKMANYFGYGEAHWGKKTRAYALSAQRLSTEKWDLVRQVAASHMNAGDLDVEDDEEGIDSPETDARAMLDI</sequence>
<dbReference type="InterPro" id="IPR042103">
    <property type="entry name" value="SerRS_1_N_sf"/>
</dbReference>
<dbReference type="GO" id="GO:0006434">
    <property type="term" value="P:seryl-tRNA aminoacylation"/>
    <property type="evidence" value="ECO:0007669"/>
    <property type="project" value="InterPro"/>
</dbReference>
<organism evidence="4 5">
    <name type="scientific">Agrocybe pediades</name>
    <dbReference type="NCBI Taxonomy" id="84607"/>
    <lineage>
        <taxon>Eukaryota</taxon>
        <taxon>Fungi</taxon>
        <taxon>Dikarya</taxon>
        <taxon>Basidiomycota</taxon>
        <taxon>Agaricomycotina</taxon>
        <taxon>Agaricomycetes</taxon>
        <taxon>Agaricomycetidae</taxon>
        <taxon>Agaricales</taxon>
        <taxon>Agaricineae</taxon>
        <taxon>Strophariaceae</taxon>
        <taxon>Agrocybe</taxon>
    </lineage>
</organism>
<dbReference type="GO" id="GO:0004828">
    <property type="term" value="F:serine-tRNA ligase activity"/>
    <property type="evidence" value="ECO:0007669"/>
    <property type="project" value="InterPro"/>
</dbReference>
<feature type="region of interest" description="Disordered" evidence="2">
    <location>
        <begin position="405"/>
        <end position="429"/>
    </location>
</feature>
<feature type="compositionally biased region" description="Acidic residues" evidence="2">
    <location>
        <begin position="795"/>
        <end position="808"/>
    </location>
</feature>
<protein>
    <recommendedName>
        <fullName evidence="3">Serine-tRNA synthetase type1 N-terminal domain-containing protein</fullName>
    </recommendedName>
</protein>
<reference evidence="4 5" key="1">
    <citation type="submission" date="2019-12" db="EMBL/GenBank/DDBJ databases">
        <authorList>
            <person name="Floudas D."/>
            <person name="Bentzer J."/>
            <person name="Ahren D."/>
            <person name="Johansson T."/>
            <person name="Persson P."/>
            <person name="Tunlid A."/>
        </authorList>
    </citation>
    <scope>NUCLEOTIDE SEQUENCE [LARGE SCALE GENOMIC DNA]</scope>
    <source>
        <strain evidence="4 5">CBS 102.39</strain>
    </source>
</reference>
<dbReference type="UniPathway" id="UPA00906">
    <property type="reaction ID" value="UER00895"/>
</dbReference>
<comment type="caution">
    <text evidence="4">The sequence shown here is derived from an EMBL/GenBank/DDBJ whole genome shotgun (WGS) entry which is preliminary data.</text>
</comment>
<feature type="region of interest" description="Disordered" evidence="2">
    <location>
        <begin position="282"/>
        <end position="346"/>
    </location>
</feature>
<name>A0A8H4VK72_9AGAR</name>
<keyword evidence="5" id="KW-1185">Reference proteome</keyword>
<dbReference type="EMBL" id="JAACJL010000047">
    <property type="protein sequence ID" value="KAF4612657.1"/>
    <property type="molecule type" value="Genomic_DNA"/>
</dbReference>
<gene>
    <name evidence="4" type="ORF">D9613_011734</name>
</gene>
<dbReference type="GO" id="GO:0005524">
    <property type="term" value="F:ATP binding"/>
    <property type="evidence" value="ECO:0007669"/>
    <property type="project" value="InterPro"/>
</dbReference>
<proteinExistence type="predicted"/>
<evidence type="ECO:0000313" key="5">
    <source>
        <dbReference type="Proteomes" id="UP000521872"/>
    </source>
</evidence>
<feature type="region of interest" description="Disordered" evidence="2">
    <location>
        <begin position="792"/>
        <end position="817"/>
    </location>
</feature>
<dbReference type="Pfam" id="PF02403">
    <property type="entry name" value="Seryl_tRNA_N"/>
    <property type="match status" value="1"/>
</dbReference>
<feature type="compositionally biased region" description="Acidic residues" evidence="2">
    <location>
        <begin position="282"/>
        <end position="291"/>
    </location>
</feature>
<feature type="compositionally biased region" description="Low complexity" evidence="2">
    <location>
        <begin position="300"/>
        <end position="312"/>
    </location>
</feature>
<evidence type="ECO:0000313" key="4">
    <source>
        <dbReference type="EMBL" id="KAF4612657.1"/>
    </source>
</evidence>
<dbReference type="AlphaFoldDB" id="A0A8H4VK72"/>